<dbReference type="GO" id="GO:0004519">
    <property type="term" value="F:endonuclease activity"/>
    <property type="evidence" value="ECO:0007669"/>
    <property type="project" value="UniProtKB-KW"/>
</dbReference>
<keyword evidence="2" id="KW-0255">Endonuclease</keyword>
<dbReference type="HOGENOM" id="CLU_058239_1_0_10"/>
<dbReference type="PANTHER" id="PTHR42834:SF1">
    <property type="entry name" value="ENDONUCLEASE_EXONUCLEASE_PHOSPHATASE FAMILY PROTEIN (AFU_ORTHOLOGUE AFUA_3G09210)"/>
    <property type="match status" value="1"/>
</dbReference>
<evidence type="ECO:0000313" key="2">
    <source>
        <dbReference type="EMBL" id="AJR02710.1"/>
    </source>
</evidence>
<protein>
    <submittedName>
        <fullName evidence="2">Endonuclease</fullName>
    </submittedName>
</protein>
<name>A0A0C5WJ26_9FLAO</name>
<dbReference type="OrthoDB" id="9802724at2"/>
<sequence>MPELDDYSVKNNLHTISFYNVENLFDVKNDKKTFDDDFLPNSYKNWTADRYNNKLKKLSFAISNIGKTETGKHPALIGLAEVENAKVIRNLLNQENLKSCHYEFIHYDSLDERGIDVALIYDKTIFEVKHSEVFTIKLFNHDGSPDYTRDILLVKGFLDGTLIHVIVNHWSSRREGEKESEEKRLIASNKVAEIISNVRNEDTEAKIIVMGDFNDDPSNESIKNLLEKANLFNPMETLRSFSRGSTNHNRQWNLFDQIFFTTNFFTHNLDTLAFDEANIFDPNFLKIMNGRFKGTPFRTYNGKRYEGGYSDHFPVYAIFKRNN</sequence>
<dbReference type="InterPro" id="IPR036691">
    <property type="entry name" value="Endo/exonu/phosph_ase_sf"/>
</dbReference>
<dbReference type="Gene3D" id="3.60.10.10">
    <property type="entry name" value="Endonuclease/exonuclease/phosphatase"/>
    <property type="match status" value="1"/>
</dbReference>
<dbReference type="KEGG" id="sze:AW14_02655"/>
<accession>A0A0C5WJ26</accession>
<dbReference type="InterPro" id="IPR005135">
    <property type="entry name" value="Endo/exonuclease/phosphatase"/>
</dbReference>
<organism evidence="2 3">
    <name type="scientific">Siansivirga zeaxanthinifaciens CC-SAMT-1</name>
    <dbReference type="NCBI Taxonomy" id="1454006"/>
    <lineage>
        <taxon>Bacteria</taxon>
        <taxon>Pseudomonadati</taxon>
        <taxon>Bacteroidota</taxon>
        <taxon>Flavobacteriia</taxon>
        <taxon>Flavobacteriales</taxon>
        <taxon>Flavobacteriaceae</taxon>
        <taxon>Siansivirga</taxon>
    </lineage>
</organism>
<dbReference type="EMBL" id="CP007202">
    <property type="protein sequence ID" value="AJR02710.1"/>
    <property type="molecule type" value="Genomic_DNA"/>
</dbReference>
<evidence type="ECO:0000259" key="1">
    <source>
        <dbReference type="Pfam" id="PF19580"/>
    </source>
</evidence>
<proteinExistence type="predicted"/>
<keyword evidence="2" id="KW-0378">Hydrolase</keyword>
<keyword evidence="3" id="KW-1185">Reference proteome</keyword>
<dbReference type="AlphaFoldDB" id="A0A0C5WJ26"/>
<keyword evidence="2" id="KW-0540">Nuclease</keyword>
<reference evidence="2 3" key="1">
    <citation type="submission" date="2014-02" db="EMBL/GenBank/DDBJ databases">
        <authorList>
            <person name="Young C.-C."/>
            <person name="Hameed A."/>
            <person name="Huang H.-C."/>
            <person name="Shahina M."/>
        </authorList>
    </citation>
    <scope>NUCLEOTIDE SEQUENCE [LARGE SCALE GENOMIC DNA]</scope>
    <source>
        <strain evidence="2 3">CC-SAMT-1</strain>
    </source>
</reference>
<dbReference type="Pfam" id="PF19580">
    <property type="entry name" value="Exo_endo_phos_3"/>
    <property type="match status" value="1"/>
</dbReference>
<gene>
    <name evidence="2" type="ORF">AW14_02655</name>
</gene>
<dbReference type="Proteomes" id="UP000032229">
    <property type="component" value="Chromosome"/>
</dbReference>
<dbReference type="SUPFAM" id="SSF56219">
    <property type="entry name" value="DNase I-like"/>
    <property type="match status" value="1"/>
</dbReference>
<dbReference type="PATRIC" id="fig|1454006.5.peg.506"/>
<dbReference type="STRING" id="1454006.AW14_02655"/>
<feature type="domain" description="Endonuclease/exonuclease/phosphatase" evidence="1">
    <location>
        <begin position="15"/>
        <end position="319"/>
    </location>
</feature>
<dbReference type="RefSeq" id="WP_044637391.1">
    <property type="nucleotide sequence ID" value="NZ_CP007202.1"/>
</dbReference>
<dbReference type="PANTHER" id="PTHR42834">
    <property type="entry name" value="ENDONUCLEASE/EXONUCLEASE/PHOSPHATASE FAMILY PROTEIN (AFU_ORTHOLOGUE AFUA_3G09210)"/>
    <property type="match status" value="1"/>
</dbReference>
<evidence type="ECO:0000313" key="3">
    <source>
        <dbReference type="Proteomes" id="UP000032229"/>
    </source>
</evidence>